<evidence type="ECO:0000256" key="4">
    <source>
        <dbReference type="ARBA" id="ARBA00023242"/>
    </source>
</evidence>
<dbReference type="Pfam" id="PF08801">
    <property type="entry name" value="Nucleoporin_N"/>
    <property type="match status" value="1"/>
</dbReference>
<evidence type="ECO:0000259" key="6">
    <source>
        <dbReference type="Pfam" id="PF08801"/>
    </source>
</evidence>
<comment type="subcellular location">
    <subcellularLocation>
        <location evidence="1">Nucleus</location>
    </subcellularLocation>
</comment>
<keyword evidence="3" id="KW-0813">Transport</keyword>
<accession>A0ABP0ZJZ3</accession>
<proteinExistence type="inferred from homology"/>
<evidence type="ECO:0000256" key="3">
    <source>
        <dbReference type="ARBA" id="ARBA00022448"/>
    </source>
</evidence>
<keyword evidence="4" id="KW-0539">Nucleus</keyword>
<dbReference type="Gene3D" id="1.25.40.450">
    <property type="entry name" value="Nucleoporin, helical domain, N-terminal subdomain"/>
    <property type="match status" value="1"/>
</dbReference>
<keyword evidence="8" id="KW-1185">Reference proteome</keyword>
<dbReference type="Proteomes" id="UP001497383">
    <property type="component" value="Chromosome 3"/>
</dbReference>
<organism evidence="7 8">
    <name type="scientific">Lodderomyces beijingensis</name>
    <dbReference type="NCBI Taxonomy" id="1775926"/>
    <lineage>
        <taxon>Eukaryota</taxon>
        <taxon>Fungi</taxon>
        <taxon>Dikarya</taxon>
        <taxon>Ascomycota</taxon>
        <taxon>Saccharomycotina</taxon>
        <taxon>Pichiomycetes</taxon>
        <taxon>Debaryomycetaceae</taxon>
        <taxon>Candida/Lodderomyces clade</taxon>
        <taxon>Lodderomyces</taxon>
    </lineage>
</organism>
<dbReference type="PANTHER" id="PTHR10350">
    <property type="entry name" value="NUCLEAR PORE COMPLEX PROTEIN NUP155"/>
    <property type="match status" value="1"/>
</dbReference>
<dbReference type="SUPFAM" id="SSF101898">
    <property type="entry name" value="NHL repeat"/>
    <property type="match status" value="1"/>
</dbReference>
<dbReference type="InterPro" id="IPR042537">
    <property type="entry name" value="Nucleoporin_Nup155_C_2"/>
</dbReference>
<dbReference type="Gene3D" id="1.20.120.1050">
    <property type="match status" value="1"/>
</dbReference>
<dbReference type="Gene3D" id="1.20.58.1780">
    <property type="match status" value="1"/>
</dbReference>
<feature type="domain" description="Nucleoporin Nup133/Nup155-like C-terminal" evidence="5">
    <location>
        <begin position="729"/>
        <end position="1410"/>
    </location>
</feature>
<evidence type="ECO:0000313" key="8">
    <source>
        <dbReference type="Proteomes" id="UP001497383"/>
    </source>
</evidence>
<evidence type="ECO:0000259" key="5">
    <source>
        <dbReference type="Pfam" id="PF03177"/>
    </source>
</evidence>
<protein>
    <submittedName>
        <fullName evidence="7">Uncharacterized protein</fullName>
    </submittedName>
</protein>
<dbReference type="InterPro" id="IPR014908">
    <property type="entry name" value="Nucleoporin_Nup133/Nup155_N"/>
</dbReference>
<evidence type="ECO:0000256" key="2">
    <source>
        <dbReference type="ARBA" id="ARBA00007373"/>
    </source>
</evidence>
<dbReference type="Pfam" id="PF03177">
    <property type="entry name" value="Nucleoporin_C"/>
    <property type="match status" value="1"/>
</dbReference>
<name>A0ABP0ZJZ3_9ASCO</name>
<dbReference type="Gene3D" id="1.10.167.20">
    <property type="match status" value="1"/>
</dbReference>
<dbReference type="Gene3D" id="1.25.40.440">
    <property type="entry name" value="Nucleoporin, helical domain, central subdomain"/>
    <property type="match status" value="1"/>
</dbReference>
<dbReference type="InterPro" id="IPR004870">
    <property type="entry name" value="Nucleoporin_Nup155"/>
</dbReference>
<evidence type="ECO:0000313" key="7">
    <source>
        <dbReference type="EMBL" id="CAK9438469.1"/>
    </source>
</evidence>
<comment type="similarity">
    <text evidence="2">Belongs to the non-repetitive/WGA-negative nucleoporin family.</text>
</comment>
<dbReference type="PANTHER" id="PTHR10350:SF6">
    <property type="entry name" value="NUCLEAR PORE COMPLEX PROTEIN NUP155"/>
    <property type="match status" value="1"/>
</dbReference>
<dbReference type="InterPro" id="IPR007187">
    <property type="entry name" value="Nucleoporin_Nup133/Nup155_C"/>
</dbReference>
<evidence type="ECO:0000256" key="1">
    <source>
        <dbReference type="ARBA" id="ARBA00004123"/>
    </source>
</evidence>
<sequence>MVSLLPSFTSHGDTTDRKYISPTIKLNDSPGGELPKFHQDSPMSDASRNQLARRFIQPVVGLEVKEANYKINIPDFSNLSPLQLGDKFISSISKIDSGIPHDIFYSDTLSKNESNLNSYYFDYENGLRDFSRFDKIQQVDLPDRFFEDYNKTECATRIGLFPEIARGWISVDDKLTLWNYKIPQSSFNKSSQFFTLDQIGSTILAVKLVAPKEGVFLKEINHLLLVATTASIKIFLVKYDKSLNNLEVFNSDLSVSTQGLIVNNIVVHPKTRDIYFSGEGDGINIWRLDYSNKASFTKNKCDKVCLTKAGLSSVIPSKLSTFGFGVENNLAKVPESIVQLEIDGARDILYSLSNKSVIRVYKLLSPRQEHLSEASALTPSQIFKSASSVFVDASNFKVFERFKIIHLQVISPEESSSVQLIAVTSNGCRILLKLGSTSTFSSLLSSTFSTSLSASASASASATSLKLNLVNIKFPPSREVPEINNELDAFTKDRQYISQIISNQQKSQLLKNTKLAKLISPGVFICVKKTKRSDKLFISTTNFGYLKKNNKLVEDAEFVKYVSSESTPYTYIHDIVQLTPSMNATNTPNGYANVASSQYTKEPLKFAVITNFGIMIYQFKTSDQILRSLKDEVVENFIEENGYEETCSTLLYLACSYGQNSESDLFEKKAQVLFSTCGNNARLTEATSSSSQAAALIPHPHQNLLLLQQQQQHLAHFASHPTVDQVVLSDRFYGTCLLVARFLKDIWTKKVFAPLPTLKITPSGDVEVASVKDAKVIIQKLNIDAKQIEYFIGTLVVLIDFFAQNGTSIQGLNAPNYSSDPSQFENEVCLRAENLAFTSILKSLNSMKEAFSFLTVLLEELHPNHANFDEIMEFLSLSNQANLLTLRFKDLLLPGTEVKLLIKELLSSIINKNIVKGGSIDSVATSLQTRCGSFCSTNDVFIFKATENLTKAKKIGTRDVDLRLKYLRNAVLLLEEAFETLTMETIKNAVDAMVDLEYYSGTVNMLLNIAQKLDNSFRSQNTQVNQFDGSVILKNSGKDLSKKVKSLYDVVFKVLKKIDLKALKITETNNQLLINESLEIRDLAYETCFASKNRDFQYAFYDWFIEQGISDRLLEVNTPFILPYLEQKSEENIALSNILWLYHARRENFFEAAKILYALSISQFNLDLNQRIEYLSRANGFCNCVCPPNIRQKMIQLSSTIQELFEVADIQLTILNRIQKDSRINTENQKNAVEALNFKILPISDLFNNYVDPLGYYDISLLIFKASDYKNGDDILKRWTLLIEKLVQEAKSQKRPFYVLVTDEFTLLGPRLSGNDLVFPLEDLIKLVSRSIHQAVEQNQVLDSPPAGFLVELFVKAGVSYEKLYYCLRSMIEDGTFEVYPNFIKDLKEKEMPYLLEKWTSSDKKLKEVLAAVQIVNYGEP</sequence>
<dbReference type="RefSeq" id="XP_066829631.1">
    <property type="nucleotide sequence ID" value="XM_066972720.1"/>
</dbReference>
<feature type="domain" description="Nucleoporin Nup133/Nup155-like N-terminal" evidence="6">
    <location>
        <begin position="130"/>
        <end position="616"/>
    </location>
</feature>
<gene>
    <name evidence="7" type="ORF">LODBEIA_P26930</name>
</gene>
<dbReference type="GeneID" id="92207889"/>
<dbReference type="EMBL" id="OZ022407">
    <property type="protein sequence ID" value="CAK9438469.1"/>
    <property type="molecule type" value="Genomic_DNA"/>
</dbReference>
<reference evidence="7 8" key="1">
    <citation type="submission" date="2024-03" db="EMBL/GenBank/DDBJ databases">
        <authorList>
            <person name="Brejova B."/>
        </authorList>
    </citation>
    <scope>NUCLEOTIDE SEQUENCE [LARGE SCALE GENOMIC DNA]</scope>
    <source>
        <strain evidence="7 8">CBS 14171</strain>
    </source>
</reference>
<dbReference type="InterPro" id="IPR042533">
    <property type="entry name" value="Nucleoporin_Nup155_C_1"/>
</dbReference>